<evidence type="ECO:0000256" key="3">
    <source>
        <dbReference type="ARBA" id="ARBA00022553"/>
    </source>
</evidence>
<evidence type="ECO:0000256" key="6">
    <source>
        <dbReference type="ARBA" id="ARBA00023012"/>
    </source>
</evidence>
<comment type="caution">
    <text evidence="8">The sequence shown here is derived from an EMBL/GenBank/DDBJ whole genome shotgun (WGS) entry which is preliminary data.</text>
</comment>
<dbReference type="InterPro" id="IPR050736">
    <property type="entry name" value="Sensor_HK_Regulatory"/>
</dbReference>
<dbReference type="GO" id="GO:0000155">
    <property type="term" value="F:phosphorelay sensor kinase activity"/>
    <property type="evidence" value="ECO:0007669"/>
    <property type="project" value="InterPro"/>
</dbReference>
<dbReference type="Pfam" id="PF00512">
    <property type="entry name" value="HisKA"/>
    <property type="match status" value="1"/>
</dbReference>
<evidence type="ECO:0000313" key="8">
    <source>
        <dbReference type="EMBL" id="TQE97741.1"/>
    </source>
</evidence>
<dbReference type="SMART" id="SM00388">
    <property type="entry name" value="HisKA"/>
    <property type="match status" value="1"/>
</dbReference>
<dbReference type="PRINTS" id="PR00344">
    <property type="entry name" value="BCTRLSENSOR"/>
</dbReference>
<evidence type="ECO:0000256" key="4">
    <source>
        <dbReference type="ARBA" id="ARBA00022679"/>
    </source>
</evidence>
<dbReference type="EC" id="2.7.13.3" evidence="2"/>
<dbReference type="OrthoDB" id="9792991at2"/>
<evidence type="ECO:0000256" key="1">
    <source>
        <dbReference type="ARBA" id="ARBA00000085"/>
    </source>
</evidence>
<dbReference type="SUPFAM" id="SSF47384">
    <property type="entry name" value="Homodimeric domain of signal transducing histidine kinase"/>
    <property type="match status" value="1"/>
</dbReference>
<dbReference type="InterPro" id="IPR003661">
    <property type="entry name" value="HisK_dim/P_dom"/>
</dbReference>
<evidence type="ECO:0000259" key="7">
    <source>
        <dbReference type="PROSITE" id="PS50109"/>
    </source>
</evidence>
<dbReference type="CDD" id="cd00082">
    <property type="entry name" value="HisKA"/>
    <property type="match status" value="1"/>
</dbReference>
<dbReference type="PANTHER" id="PTHR43711:SF31">
    <property type="entry name" value="HISTIDINE KINASE"/>
    <property type="match status" value="1"/>
</dbReference>
<dbReference type="InterPro" id="IPR004358">
    <property type="entry name" value="Sig_transdc_His_kin-like_C"/>
</dbReference>
<dbReference type="InterPro" id="IPR005467">
    <property type="entry name" value="His_kinase_dom"/>
</dbReference>
<dbReference type="InParanoid" id="A0A540VLU6"/>
<comment type="catalytic activity">
    <reaction evidence="1">
        <text>ATP + protein L-histidine = ADP + protein N-phospho-L-histidine.</text>
        <dbReference type="EC" id="2.7.13.3"/>
    </reaction>
</comment>
<dbReference type="RefSeq" id="WP_141608468.1">
    <property type="nucleotide sequence ID" value="NZ_VIGC02000002.1"/>
</dbReference>
<dbReference type="PROSITE" id="PS50109">
    <property type="entry name" value="HIS_KIN"/>
    <property type="match status" value="1"/>
</dbReference>
<keyword evidence="9" id="KW-1185">Reference proteome</keyword>
<dbReference type="AlphaFoldDB" id="A0A540VLU6"/>
<name>A0A540VLU6_9CHLR</name>
<evidence type="ECO:0000256" key="2">
    <source>
        <dbReference type="ARBA" id="ARBA00012438"/>
    </source>
</evidence>
<keyword evidence="3" id="KW-0597">Phosphoprotein</keyword>
<keyword evidence="4" id="KW-0808">Transferase</keyword>
<dbReference type="Proteomes" id="UP000317371">
    <property type="component" value="Unassembled WGS sequence"/>
</dbReference>
<dbReference type="InterPro" id="IPR036890">
    <property type="entry name" value="HATPase_C_sf"/>
</dbReference>
<dbReference type="Gene3D" id="3.30.565.10">
    <property type="entry name" value="Histidine kinase-like ATPase, C-terminal domain"/>
    <property type="match status" value="1"/>
</dbReference>
<dbReference type="Pfam" id="PF02518">
    <property type="entry name" value="HATPase_c"/>
    <property type="match status" value="1"/>
</dbReference>
<dbReference type="SUPFAM" id="SSF55874">
    <property type="entry name" value="ATPase domain of HSP90 chaperone/DNA topoisomerase II/histidine kinase"/>
    <property type="match status" value="1"/>
</dbReference>
<feature type="domain" description="Histidine kinase" evidence="7">
    <location>
        <begin position="162"/>
        <end position="383"/>
    </location>
</feature>
<dbReference type="InterPro" id="IPR036097">
    <property type="entry name" value="HisK_dim/P_sf"/>
</dbReference>
<gene>
    <name evidence="8" type="ORF">FKZ61_02415</name>
</gene>
<proteinExistence type="predicted"/>
<dbReference type="SMART" id="SM00387">
    <property type="entry name" value="HATPase_c"/>
    <property type="match status" value="1"/>
</dbReference>
<sequence length="383" mass="42694">MQTILHFQKVAYALTDARLKVVEVGGMLELFPMDRAESLQGLSLFAITPELSREQRDAIRALLHGHQTGPVSMVVERAHPRGGHFYLRVNNLVHRRDGQDERGVLHILQDVSIEERLRRALLHYQAENQELNGRTPGREIPGVNSREEFQALEEWKSKFMALTLHELRTPLASIIGYLDLFLAGEFGPLAQMQQEYLETVHRAAHRLLSITDNLADVSNLISARLTLQPQPTDLGRLISLVAGELQAHLNARGQELVIRVEPGLPAVLCDEARTVQILYNLLHNASKYSHEGDKIVLVVEWAAQPGFVQVSIADTGIGVPADEKHRLFESFFRAGNAYLSGESGFGLGLHIAKSLVDLQGGQLWFESTENVGSIFYFTLPVAP</sequence>
<dbReference type="Gene3D" id="1.10.287.130">
    <property type="match status" value="1"/>
</dbReference>
<dbReference type="EMBL" id="VIGC01000002">
    <property type="protein sequence ID" value="TQE97741.1"/>
    <property type="molecule type" value="Genomic_DNA"/>
</dbReference>
<evidence type="ECO:0000313" key="9">
    <source>
        <dbReference type="Proteomes" id="UP000317371"/>
    </source>
</evidence>
<evidence type="ECO:0000256" key="5">
    <source>
        <dbReference type="ARBA" id="ARBA00022777"/>
    </source>
</evidence>
<reference evidence="8 9" key="1">
    <citation type="submission" date="2019-06" db="EMBL/GenBank/DDBJ databases">
        <title>Genome sequence of Litorilinea aerophila BAA-2444.</title>
        <authorList>
            <person name="Maclea K.S."/>
            <person name="Maurais E.G."/>
            <person name="Iannazzi L.C."/>
        </authorList>
    </citation>
    <scope>NUCLEOTIDE SEQUENCE [LARGE SCALE GENOMIC DNA]</scope>
    <source>
        <strain evidence="8 9">ATCC BAA-2444</strain>
    </source>
</reference>
<keyword evidence="5" id="KW-0418">Kinase</keyword>
<dbReference type="PANTHER" id="PTHR43711">
    <property type="entry name" value="TWO-COMPONENT HISTIDINE KINASE"/>
    <property type="match status" value="1"/>
</dbReference>
<protein>
    <recommendedName>
        <fullName evidence="2">histidine kinase</fullName>
        <ecNumber evidence="2">2.7.13.3</ecNumber>
    </recommendedName>
</protein>
<dbReference type="FunFam" id="3.30.565.10:FF:000006">
    <property type="entry name" value="Sensor histidine kinase WalK"/>
    <property type="match status" value="1"/>
</dbReference>
<accession>A0A540VLU6</accession>
<keyword evidence="6" id="KW-0902">Two-component regulatory system</keyword>
<organism evidence="8 9">
    <name type="scientific">Litorilinea aerophila</name>
    <dbReference type="NCBI Taxonomy" id="1204385"/>
    <lineage>
        <taxon>Bacteria</taxon>
        <taxon>Bacillati</taxon>
        <taxon>Chloroflexota</taxon>
        <taxon>Caldilineae</taxon>
        <taxon>Caldilineales</taxon>
        <taxon>Caldilineaceae</taxon>
        <taxon>Litorilinea</taxon>
    </lineage>
</organism>
<dbReference type="InterPro" id="IPR003594">
    <property type="entry name" value="HATPase_dom"/>
</dbReference>